<dbReference type="AlphaFoldDB" id="A0A4Q5B0Z7"/>
<evidence type="ECO:0000313" key="2">
    <source>
        <dbReference type="Proteomes" id="UP000293208"/>
    </source>
</evidence>
<name>A0A4Q5B0Z7_9BIFI</name>
<dbReference type="EMBL" id="RYUY01000001">
    <property type="protein sequence ID" value="RYQ40573.1"/>
    <property type="molecule type" value="Genomic_DNA"/>
</dbReference>
<accession>A0A4Q5B0Z7</accession>
<evidence type="ECO:0000313" key="1">
    <source>
        <dbReference type="EMBL" id="RYQ40573.1"/>
    </source>
</evidence>
<comment type="caution">
    <text evidence="1">The sequence shown here is derived from an EMBL/GenBank/DDBJ whole genome shotgun (WGS) entry which is preliminary data.</text>
</comment>
<gene>
    <name evidence="1" type="ORF">PG2001B_0454</name>
</gene>
<organism evidence="1 2">
    <name type="scientific">Bifidobacterium pseudolongum subsp. globosum</name>
    <dbReference type="NCBI Taxonomy" id="1690"/>
    <lineage>
        <taxon>Bacteria</taxon>
        <taxon>Bacillati</taxon>
        <taxon>Actinomycetota</taxon>
        <taxon>Actinomycetes</taxon>
        <taxon>Bifidobacteriales</taxon>
        <taxon>Bifidobacteriaceae</taxon>
        <taxon>Bifidobacterium</taxon>
    </lineage>
</organism>
<reference evidence="1 2" key="1">
    <citation type="submission" date="2018-12" db="EMBL/GenBank/DDBJ databases">
        <title>Unveiling genomic diversity among members of the Bifidobacterium pseudolongum species, a widely distributed gut commensal of the animal kingdom.</title>
        <authorList>
            <person name="Lugli G.A."/>
            <person name="Duranti S."/>
            <person name="Albert K."/>
            <person name="Mancabelli L."/>
            <person name="Napoli S."/>
            <person name="Viappiani A."/>
            <person name="Anzalone R."/>
            <person name="Longhi G."/>
            <person name="Milani C."/>
            <person name="Turroni F."/>
            <person name="Alessandri G."/>
            <person name="Sela D.A."/>
            <person name="Van Sinderen D."/>
            <person name="Ventura M."/>
        </authorList>
    </citation>
    <scope>NUCLEOTIDE SEQUENCE [LARGE SCALE GENOMIC DNA]</scope>
    <source>
        <strain evidence="1 2">2001B</strain>
    </source>
</reference>
<sequence>MSRSTHDEPLAVSVSDAARLLGFKDSRAVYNLIRTGQLKAKKASRTYLVVYRSLKAFLGEAE</sequence>
<proteinExistence type="predicted"/>
<dbReference type="Proteomes" id="UP000293208">
    <property type="component" value="Unassembled WGS sequence"/>
</dbReference>
<protein>
    <submittedName>
        <fullName evidence="1">Excisionase</fullName>
    </submittedName>
</protein>